<comment type="caution">
    <text evidence="1">The sequence shown here is derived from an EMBL/GenBank/DDBJ whole genome shotgun (WGS) entry which is preliminary data.</text>
</comment>
<organism evidence="1 2">
    <name type="scientific">Lysobacter capsici AZ78</name>
    <dbReference type="NCBI Taxonomy" id="1444315"/>
    <lineage>
        <taxon>Bacteria</taxon>
        <taxon>Pseudomonadati</taxon>
        <taxon>Pseudomonadota</taxon>
        <taxon>Gammaproteobacteria</taxon>
        <taxon>Lysobacterales</taxon>
        <taxon>Lysobacteraceae</taxon>
        <taxon>Lysobacter</taxon>
    </lineage>
</organism>
<dbReference type="Pfam" id="PF07277">
    <property type="entry name" value="SapC"/>
    <property type="match status" value="1"/>
</dbReference>
<dbReference type="RefSeq" id="WP_036102894.1">
    <property type="nucleotide sequence ID" value="NZ_JAJA02000001.1"/>
</dbReference>
<protein>
    <submittedName>
        <fullName evidence="1">SapC-like S-layer protein</fullName>
    </submittedName>
</protein>
<dbReference type="Proteomes" id="UP000023435">
    <property type="component" value="Unassembled WGS sequence"/>
</dbReference>
<dbReference type="AlphaFoldDB" id="A0A108U5Q6"/>
<dbReference type="OrthoDB" id="9806524at2"/>
<name>A0A108U5Q6_9GAMM</name>
<gene>
    <name evidence="1" type="ORF">AZ78_0587</name>
</gene>
<reference evidence="1 2" key="1">
    <citation type="journal article" date="2014" name="Genome Announc.">
        <title>Draft Genome Sequence of Lysobacter capsici AZ78, a Bacterium Antagonistic to Plant-Pathogenic Oomycetes.</title>
        <authorList>
            <person name="Puopolo G."/>
            <person name="Sonego P."/>
            <person name="Engelen K."/>
            <person name="Pertot I."/>
        </authorList>
    </citation>
    <scope>NUCLEOTIDE SEQUENCE [LARGE SCALE GENOMIC DNA]</scope>
    <source>
        <strain evidence="1 2">AZ78</strain>
    </source>
</reference>
<accession>A0A108U5Q6</accession>
<evidence type="ECO:0000313" key="2">
    <source>
        <dbReference type="Proteomes" id="UP000023435"/>
    </source>
</evidence>
<dbReference type="InterPro" id="IPR010836">
    <property type="entry name" value="SapC"/>
</dbReference>
<evidence type="ECO:0000313" key="1">
    <source>
        <dbReference type="EMBL" id="KWS03041.1"/>
    </source>
</evidence>
<dbReference type="EMBL" id="JAJA02000001">
    <property type="protein sequence ID" value="KWS03041.1"/>
    <property type="molecule type" value="Genomic_DNA"/>
</dbReference>
<proteinExistence type="predicted"/>
<keyword evidence="2" id="KW-1185">Reference proteome</keyword>
<sequence length="256" mass="28551">MLIYDRVVPLNRHTHRRLRLRTAAHNARFAAQLNSVPLTTVEFPQAASEYTIVFARLENGDFLPAVVVGLRNQHNLYVDENSRWKRGYVPAFLRQYPFMLAEDRDSGTLTVCVDMAYDGLSEEDGDLLFKEDGEDSENLARAMGFLSDFHNEFKRTAAFTARLKELDLLEQRVIRFGGEGEQRELGGVYVVSEERLLKLGDEVIPDLLRSGALGLIYTHLVSMQNLERLSALEQEDTAKAAAAAATSAASANGSAN</sequence>